<proteinExistence type="predicted"/>
<accession>A0A8E2FCQ6</accession>
<protein>
    <recommendedName>
        <fullName evidence="3">Glyoxalase-like domain-containing protein</fullName>
    </recommendedName>
</protein>
<evidence type="ECO:0008006" key="3">
    <source>
        <dbReference type="Google" id="ProtNLM"/>
    </source>
</evidence>
<dbReference type="Gene3D" id="3.10.180.10">
    <property type="entry name" value="2,3-Dihydroxybiphenyl 1,2-Dioxygenase, domain 1"/>
    <property type="match status" value="1"/>
</dbReference>
<dbReference type="Proteomes" id="UP000250140">
    <property type="component" value="Unassembled WGS sequence"/>
</dbReference>
<evidence type="ECO:0000313" key="2">
    <source>
        <dbReference type="Proteomes" id="UP000250140"/>
    </source>
</evidence>
<evidence type="ECO:0000313" key="1">
    <source>
        <dbReference type="EMBL" id="OCL14231.1"/>
    </source>
</evidence>
<keyword evidence="2" id="KW-1185">Reference proteome</keyword>
<name>A0A8E2FCQ6_9PEZI</name>
<dbReference type="AlphaFoldDB" id="A0A8E2FCQ6"/>
<gene>
    <name evidence="1" type="ORF">AOQ84DRAFT_309289</name>
</gene>
<sequence>MASVGPQTAFSPAPTRLRQVAFVTEDLERAQYLLTKVLGTEVIYVDPAVSQWGLKNFLVAVGGDVIEVVSPITENTTAGRLLSKRGEGGYMIIMQTEDAARRREYIESKELAKVIFSHEQDDAICVQYHPKGIKGGIMPELDSHRVTPQNPNPITSRFSPWHACGHDYSSYSAAMKRRSHLHIHGIVCRLGPGDVDHEAASREWEEIFGIPRSRDLLAFTNARMGFIRGVEGQPDGLMSITIGVEGQDKFNAILDRAREEGLCGDGWINILGVKWYFIYLGEGAETK</sequence>
<dbReference type="InterPro" id="IPR029068">
    <property type="entry name" value="Glyas_Bleomycin-R_OHBP_Dase"/>
</dbReference>
<feature type="non-terminal residue" evidence="1">
    <location>
        <position position="287"/>
    </location>
</feature>
<organism evidence="1 2">
    <name type="scientific">Glonium stellatum</name>
    <dbReference type="NCBI Taxonomy" id="574774"/>
    <lineage>
        <taxon>Eukaryota</taxon>
        <taxon>Fungi</taxon>
        <taxon>Dikarya</taxon>
        <taxon>Ascomycota</taxon>
        <taxon>Pezizomycotina</taxon>
        <taxon>Dothideomycetes</taxon>
        <taxon>Pleosporomycetidae</taxon>
        <taxon>Gloniales</taxon>
        <taxon>Gloniaceae</taxon>
        <taxon>Glonium</taxon>
    </lineage>
</organism>
<dbReference type="SUPFAM" id="SSF54593">
    <property type="entry name" value="Glyoxalase/Bleomycin resistance protein/Dihydroxybiphenyl dioxygenase"/>
    <property type="match status" value="1"/>
</dbReference>
<reference evidence="1 2" key="1">
    <citation type="journal article" date="2016" name="Nat. Commun.">
        <title>Ectomycorrhizal ecology is imprinted in the genome of the dominant symbiotic fungus Cenococcum geophilum.</title>
        <authorList>
            <consortium name="DOE Joint Genome Institute"/>
            <person name="Peter M."/>
            <person name="Kohler A."/>
            <person name="Ohm R.A."/>
            <person name="Kuo A."/>
            <person name="Krutzmann J."/>
            <person name="Morin E."/>
            <person name="Arend M."/>
            <person name="Barry K.W."/>
            <person name="Binder M."/>
            <person name="Choi C."/>
            <person name="Clum A."/>
            <person name="Copeland A."/>
            <person name="Grisel N."/>
            <person name="Haridas S."/>
            <person name="Kipfer T."/>
            <person name="LaButti K."/>
            <person name="Lindquist E."/>
            <person name="Lipzen A."/>
            <person name="Maire R."/>
            <person name="Meier B."/>
            <person name="Mihaltcheva S."/>
            <person name="Molinier V."/>
            <person name="Murat C."/>
            <person name="Poggeler S."/>
            <person name="Quandt C.A."/>
            <person name="Sperisen C."/>
            <person name="Tritt A."/>
            <person name="Tisserant E."/>
            <person name="Crous P.W."/>
            <person name="Henrissat B."/>
            <person name="Nehls U."/>
            <person name="Egli S."/>
            <person name="Spatafora J.W."/>
            <person name="Grigoriev I.V."/>
            <person name="Martin F.M."/>
        </authorList>
    </citation>
    <scope>NUCLEOTIDE SEQUENCE [LARGE SCALE GENOMIC DNA]</scope>
    <source>
        <strain evidence="1 2">CBS 207.34</strain>
    </source>
</reference>
<dbReference type="OrthoDB" id="4179687at2759"/>
<dbReference type="EMBL" id="KV748598">
    <property type="protein sequence ID" value="OCL14231.1"/>
    <property type="molecule type" value="Genomic_DNA"/>
</dbReference>